<keyword evidence="11" id="KW-1185">Reference proteome</keyword>
<feature type="domain" description="Peptidase M48" evidence="7">
    <location>
        <begin position="84"/>
        <end position="244"/>
    </location>
</feature>
<reference evidence="9 10" key="1">
    <citation type="submission" date="2016-11" db="EMBL/GenBank/DDBJ databases">
        <authorList>
            <person name="Jaros S."/>
            <person name="Januszkiewicz K."/>
            <person name="Wedrychowicz H."/>
        </authorList>
    </citation>
    <scope>NUCLEOTIDE SEQUENCE [LARGE SCALE GENOMIC DNA]</scope>
    <source>
        <strain evidence="9 10">DSM 4740</strain>
    </source>
</reference>
<dbReference type="InterPro" id="IPR001915">
    <property type="entry name" value="Peptidase_M48"/>
</dbReference>
<keyword evidence="2" id="KW-0479">Metal-binding</keyword>
<dbReference type="Proteomes" id="UP000321726">
    <property type="component" value="Unassembled WGS sequence"/>
</dbReference>
<dbReference type="GO" id="GO:0016020">
    <property type="term" value="C:membrane"/>
    <property type="evidence" value="ECO:0007669"/>
    <property type="project" value="TreeGrafter"/>
</dbReference>
<dbReference type="EMBL" id="BJXU01000094">
    <property type="protein sequence ID" value="GEN24571.1"/>
    <property type="molecule type" value="Genomic_DNA"/>
</dbReference>
<keyword evidence="1 6" id="KW-0645">Protease</keyword>
<keyword evidence="4 6" id="KW-0862">Zinc</keyword>
<dbReference type="STRING" id="44933.SAMN05660971_03215"/>
<evidence type="ECO:0000256" key="3">
    <source>
        <dbReference type="ARBA" id="ARBA00022801"/>
    </source>
</evidence>
<accession>A0A1M7JLE6</accession>
<organism evidence="9 10">
    <name type="scientific">Halomonas cupida</name>
    <dbReference type="NCBI Taxonomy" id="44933"/>
    <lineage>
        <taxon>Bacteria</taxon>
        <taxon>Pseudomonadati</taxon>
        <taxon>Pseudomonadota</taxon>
        <taxon>Gammaproteobacteria</taxon>
        <taxon>Oceanospirillales</taxon>
        <taxon>Halomonadaceae</taxon>
        <taxon>Halomonas</taxon>
    </lineage>
</organism>
<dbReference type="PANTHER" id="PTHR22726:SF24">
    <property type="entry name" value="M48 FAMILY METALLOPEPTIDASE"/>
    <property type="match status" value="1"/>
</dbReference>
<dbReference type="GO" id="GO:0051603">
    <property type="term" value="P:proteolysis involved in protein catabolic process"/>
    <property type="evidence" value="ECO:0007669"/>
    <property type="project" value="TreeGrafter"/>
</dbReference>
<evidence type="ECO:0000256" key="4">
    <source>
        <dbReference type="ARBA" id="ARBA00022833"/>
    </source>
</evidence>
<gene>
    <name evidence="8" type="ORF">HCU01_25200</name>
    <name evidence="9" type="ORF">SAMN05660971_03215</name>
</gene>
<evidence type="ECO:0000256" key="1">
    <source>
        <dbReference type="ARBA" id="ARBA00022670"/>
    </source>
</evidence>
<dbReference type="PROSITE" id="PS51257">
    <property type="entry name" value="PROKAR_LIPOPROTEIN"/>
    <property type="match status" value="1"/>
</dbReference>
<dbReference type="PANTHER" id="PTHR22726">
    <property type="entry name" value="METALLOENDOPEPTIDASE OMA1"/>
    <property type="match status" value="1"/>
</dbReference>
<sequence>MVRWLVVGALALLLSGCDETPTGRNRIAWIPQAMMADMGNETFEQMRHTMPVVTDPAIKRLAECVSVELVDALGESWPEVDIPNHWDVVVFDNPMPNAFALPGGRIGINSGLLQVAQTPDQLAAVIGHEIGHVIARHGNERLTQQLGIQAVLMVIGLASDGEVSSDALIRALGLGSQLGITLPFSRAHEVEADRIGLQLMARAGFNPKHSIELWHNMMELDDQQPFELLSTHPHHESRIAVLEESMPEASEVFSSVPRAACSPL</sequence>
<comment type="similarity">
    <text evidence="6">Belongs to the peptidase M48 family.</text>
</comment>
<evidence type="ECO:0000313" key="11">
    <source>
        <dbReference type="Proteomes" id="UP000321726"/>
    </source>
</evidence>
<proteinExistence type="inferred from homology"/>
<evidence type="ECO:0000256" key="2">
    <source>
        <dbReference type="ARBA" id="ARBA00022723"/>
    </source>
</evidence>
<evidence type="ECO:0000313" key="9">
    <source>
        <dbReference type="EMBL" id="SHM53731.1"/>
    </source>
</evidence>
<reference evidence="8 11" key="2">
    <citation type="submission" date="2019-07" db="EMBL/GenBank/DDBJ databases">
        <title>Whole genome shotgun sequence of Halomonas cupida NBRC 102219.</title>
        <authorList>
            <person name="Hosoyama A."/>
            <person name="Uohara A."/>
            <person name="Ohji S."/>
            <person name="Ichikawa N."/>
        </authorList>
    </citation>
    <scope>NUCLEOTIDE SEQUENCE [LARGE SCALE GENOMIC DNA]</scope>
    <source>
        <strain evidence="8 11">NBRC 102219</strain>
    </source>
</reference>
<dbReference type="AlphaFoldDB" id="A0A1M7JLE6"/>
<dbReference type="EMBL" id="FRCA01000009">
    <property type="protein sequence ID" value="SHM53731.1"/>
    <property type="molecule type" value="Genomic_DNA"/>
</dbReference>
<keyword evidence="5 6" id="KW-0482">Metalloprotease</keyword>
<dbReference type="InterPro" id="IPR051156">
    <property type="entry name" value="Mito/Outer_Membr_Metalloprot"/>
</dbReference>
<comment type="cofactor">
    <cofactor evidence="6">
        <name>Zn(2+)</name>
        <dbReference type="ChEBI" id="CHEBI:29105"/>
    </cofactor>
    <text evidence="6">Binds 1 zinc ion per subunit.</text>
</comment>
<protein>
    <submittedName>
        <fullName evidence="9">Peptidase family M48</fullName>
    </submittedName>
    <submittedName>
        <fullName evidence="8">Zn-dependent protease</fullName>
    </submittedName>
</protein>
<dbReference type="RefSeq" id="WP_234987066.1">
    <property type="nucleotide sequence ID" value="NZ_BJXU01000094.1"/>
</dbReference>
<dbReference type="CDD" id="cd07331">
    <property type="entry name" value="M48C_Oma1_like"/>
    <property type="match status" value="1"/>
</dbReference>
<dbReference type="Pfam" id="PF01435">
    <property type="entry name" value="Peptidase_M48"/>
    <property type="match status" value="1"/>
</dbReference>
<keyword evidence="3 6" id="KW-0378">Hydrolase</keyword>
<evidence type="ECO:0000313" key="8">
    <source>
        <dbReference type="EMBL" id="GEN24571.1"/>
    </source>
</evidence>
<dbReference type="Proteomes" id="UP000184123">
    <property type="component" value="Unassembled WGS sequence"/>
</dbReference>
<dbReference type="GO" id="GO:0004222">
    <property type="term" value="F:metalloendopeptidase activity"/>
    <property type="evidence" value="ECO:0007669"/>
    <property type="project" value="InterPro"/>
</dbReference>
<dbReference type="Gene3D" id="3.30.2010.10">
    <property type="entry name" value="Metalloproteases ('zincins'), catalytic domain"/>
    <property type="match status" value="1"/>
</dbReference>
<evidence type="ECO:0000313" key="10">
    <source>
        <dbReference type="Proteomes" id="UP000184123"/>
    </source>
</evidence>
<dbReference type="GO" id="GO:0046872">
    <property type="term" value="F:metal ion binding"/>
    <property type="evidence" value="ECO:0007669"/>
    <property type="project" value="UniProtKB-KW"/>
</dbReference>
<evidence type="ECO:0000259" key="7">
    <source>
        <dbReference type="Pfam" id="PF01435"/>
    </source>
</evidence>
<evidence type="ECO:0000256" key="6">
    <source>
        <dbReference type="RuleBase" id="RU003983"/>
    </source>
</evidence>
<name>A0A1M7JLE6_9GAMM</name>
<evidence type="ECO:0000256" key="5">
    <source>
        <dbReference type="ARBA" id="ARBA00023049"/>
    </source>
</evidence>